<keyword evidence="3" id="KW-1185">Reference proteome</keyword>
<dbReference type="GO" id="GO:0016747">
    <property type="term" value="F:acyltransferase activity, transferring groups other than amino-acyl groups"/>
    <property type="evidence" value="ECO:0007669"/>
    <property type="project" value="InterPro"/>
</dbReference>
<keyword evidence="2" id="KW-0808">Transferase</keyword>
<dbReference type="AlphaFoldDB" id="A0A7L9FIG6"/>
<reference evidence="2 3" key="1">
    <citation type="submission" date="2020-10" db="EMBL/GenBank/DDBJ databases">
        <title>Thermofilum lucidum 3507LT sp. nov. a novel member of Thermofilaceae family isolated from Chile hot spring, and proposal of description order Thermofilales.</title>
        <authorList>
            <person name="Zayulina K.S."/>
            <person name="Elcheninov A.G."/>
            <person name="Toshchakov S.V."/>
            <person name="Kublanov I.V."/>
        </authorList>
    </citation>
    <scope>NUCLEOTIDE SEQUENCE [LARGE SCALE GENOMIC DNA]</scope>
    <source>
        <strain evidence="2 3">3507LT</strain>
    </source>
</reference>
<dbReference type="EMBL" id="CP062310">
    <property type="protein sequence ID" value="QOJ79421.1"/>
    <property type="molecule type" value="Genomic_DNA"/>
</dbReference>
<evidence type="ECO:0000313" key="3">
    <source>
        <dbReference type="Proteomes" id="UP000594121"/>
    </source>
</evidence>
<dbReference type="PROSITE" id="PS51186">
    <property type="entry name" value="GNAT"/>
    <property type="match status" value="1"/>
</dbReference>
<dbReference type="Proteomes" id="UP000594121">
    <property type="component" value="Chromosome"/>
</dbReference>
<gene>
    <name evidence="2" type="ORF">IG193_02880</name>
</gene>
<dbReference type="PANTHER" id="PTHR43072">
    <property type="entry name" value="N-ACETYLTRANSFERASE"/>
    <property type="match status" value="1"/>
</dbReference>
<dbReference type="CDD" id="cd04301">
    <property type="entry name" value="NAT_SF"/>
    <property type="match status" value="1"/>
</dbReference>
<sequence>MEALEEDSSSLLQVRVRPATLNDRSAVVKILRESFTGSYRYWAIRDMDETLVLVAEVNGRMAGVAEVYTTRVDGYGKVGVVYFLAVKKEYRGMGIGKRLVLEAEEFFRRERCMYSAASTVESNKASQGLFSSLGYSLFRERDRVYWDLVEALSAYEDDVIMVKKL</sequence>
<dbReference type="KEGG" id="thel:IG193_02880"/>
<protein>
    <submittedName>
        <fullName evidence="2">GNAT family N-acetyltransferase</fullName>
    </submittedName>
</protein>
<feature type="domain" description="N-acetyltransferase" evidence="1">
    <location>
        <begin position="14"/>
        <end position="165"/>
    </location>
</feature>
<dbReference type="GeneID" id="59148806"/>
<accession>A0A7L9FIG6</accession>
<dbReference type="RefSeq" id="WP_192819393.1">
    <property type="nucleotide sequence ID" value="NZ_CP062310.1"/>
</dbReference>
<dbReference type="SUPFAM" id="SSF55729">
    <property type="entry name" value="Acyl-CoA N-acyltransferases (Nat)"/>
    <property type="match status" value="1"/>
</dbReference>
<dbReference type="InParanoid" id="A0A7L9FIG6"/>
<organism evidence="2 3">
    <name type="scientific">Infirmifilum lucidum</name>
    <dbReference type="NCBI Taxonomy" id="2776706"/>
    <lineage>
        <taxon>Archaea</taxon>
        <taxon>Thermoproteota</taxon>
        <taxon>Thermoprotei</taxon>
        <taxon>Thermofilales</taxon>
        <taxon>Thermofilaceae</taxon>
        <taxon>Infirmifilum</taxon>
    </lineage>
</organism>
<name>A0A7L9FIG6_9CREN</name>
<proteinExistence type="predicted"/>
<dbReference type="InterPro" id="IPR000182">
    <property type="entry name" value="GNAT_dom"/>
</dbReference>
<dbReference type="InterPro" id="IPR016181">
    <property type="entry name" value="Acyl_CoA_acyltransferase"/>
</dbReference>
<evidence type="ECO:0000259" key="1">
    <source>
        <dbReference type="PROSITE" id="PS51186"/>
    </source>
</evidence>
<evidence type="ECO:0000313" key="2">
    <source>
        <dbReference type="EMBL" id="QOJ79421.1"/>
    </source>
</evidence>
<dbReference type="Gene3D" id="3.40.630.30">
    <property type="match status" value="1"/>
</dbReference>
<dbReference type="Pfam" id="PF00583">
    <property type="entry name" value="Acetyltransf_1"/>
    <property type="match status" value="1"/>
</dbReference>